<dbReference type="SUPFAM" id="SSF144091">
    <property type="entry name" value="Rhomboid-like"/>
    <property type="match status" value="1"/>
</dbReference>
<feature type="compositionally biased region" description="Basic residues" evidence="5">
    <location>
        <begin position="25"/>
        <end position="35"/>
    </location>
</feature>
<feature type="region of interest" description="Disordered" evidence="5">
    <location>
        <begin position="387"/>
        <end position="433"/>
    </location>
</feature>
<evidence type="ECO:0000256" key="6">
    <source>
        <dbReference type="SAM" id="Phobius"/>
    </source>
</evidence>
<evidence type="ECO:0000256" key="1">
    <source>
        <dbReference type="ARBA" id="ARBA00004141"/>
    </source>
</evidence>
<accession>A0A9P4YMJ0</accession>
<dbReference type="GO" id="GO:0016020">
    <property type="term" value="C:membrane"/>
    <property type="evidence" value="ECO:0007669"/>
    <property type="project" value="UniProtKB-SubCell"/>
</dbReference>
<protein>
    <submittedName>
        <fullName evidence="7">Rhomboid family</fullName>
    </submittedName>
</protein>
<proteinExistence type="predicted"/>
<keyword evidence="4 6" id="KW-0472">Membrane</keyword>
<dbReference type="PANTHER" id="PTHR13377">
    <property type="entry name" value="PLACENTAL PROTEIN 6"/>
    <property type="match status" value="1"/>
</dbReference>
<feature type="transmembrane region" description="Helical" evidence="6">
    <location>
        <begin position="162"/>
        <end position="184"/>
    </location>
</feature>
<dbReference type="InterPro" id="IPR013861">
    <property type="entry name" value="TMEM115/Pdh1/Rbl19"/>
</dbReference>
<dbReference type="Proteomes" id="UP000749309">
    <property type="component" value="Unassembled WGS sequence"/>
</dbReference>
<dbReference type="GO" id="GO:0005794">
    <property type="term" value="C:Golgi apparatus"/>
    <property type="evidence" value="ECO:0007669"/>
    <property type="project" value="TreeGrafter"/>
</dbReference>
<keyword evidence="3 6" id="KW-1133">Transmembrane helix</keyword>
<evidence type="ECO:0000256" key="4">
    <source>
        <dbReference type="ARBA" id="ARBA00023136"/>
    </source>
</evidence>
<feature type="compositionally biased region" description="Low complexity" evidence="5">
    <location>
        <begin position="387"/>
        <end position="418"/>
    </location>
</feature>
<keyword evidence="2 6" id="KW-0812">Transmembrane</keyword>
<name>A0A9P4YMJ0_9EURO</name>
<dbReference type="GO" id="GO:0006890">
    <property type="term" value="P:retrograde vesicle-mediated transport, Golgi to endoplasmic reticulum"/>
    <property type="evidence" value="ECO:0007669"/>
    <property type="project" value="InterPro"/>
</dbReference>
<reference evidence="7" key="1">
    <citation type="submission" date="2020-03" db="EMBL/GenBank/DDBJ databases">
        <title>Whole Genome Sequence of Trichophyton interdigitale from India.</title>
        <authorList>
            <person name="Kumar P."/>
        </authorList>
    </citation>
    <scope>NUCLEOTIDE SEQUENCE</scope>
    <source>
        <strain evidence="7">UCMS-IGIB-CI14</strain>
    </source>
</reference>
<evidence type="ECO:0000313" key="7">
    <source>
        <dbReference type="EMBL" id="KAF3900694.1"/>
    </source>
</evidence>
<dbReference type="SMART" id="SM01160">
    <property type="entry name" value="DUF1751"/>
    <property type="match status" value="1"/>
</dbReference>
<evidence type="ECO:0000256" key="5">
    <source>
        <dbReference type="SAM" id="MobiDB-lite"/>
    </source>
</evidence>
<sequence length="433" mass="47286">MPFFLTMRNLNSSRRAADGQAKTTTTKKKKKKKTRSAGERIRRDEVIRLSILMPRPAPAMTTMLRINIPPVTRAILTSIAVLFILHTATRYKHYVIGESSSSFSAVPYLLAVPSKILFYPWTLVCATFVEQNIVTLLINGATMFYGGKYLERAWGSREFGKFILVLALASNLSMVLLYLTAAAIRGKPEIAMKGIGGGIAVQSSFLVAFKQLVPEHTVTILRGLVKIRVKHFPAIFLLLNFIGALFLGTDVAFHLSWLGLLISWTFLRFFKYQPDLSGTSTSGRGIKGDASDTFAFACFFPDAIQPPINFVAERIFAILVAVRICTPFSAEDVASGNEQVLARGEAGLPSLLNNNVRGTPRSGKREEAERRRALALKALDQRLQSASSNRAAQQAAASAAPSSQTLAPATPTTPVVPAGETMLGETNYTPDRS</sequence>
<feature type="transmembrane region" description="Helical" evidence="6">
    <location>
        <begin position="118"/>
        <end position="141"/>
    </location>
</feature>
<dbReference type="Gene3D" id="1.20.1540.10">
    <property type="entry name" value="Rhomboid-like"/>
    <property type="match status" value="1"/>
</dbReference>
<organism evidence="7 8">
    <name type="scientific">Trichophyton interdigitale</name>
    <dbReference type="NCBI Taxonomy" id="101480"/>
    <lineage>
        <taxon>Eukaryota</taxon>
        <taxon>Fungi</taxon>
        <taxon>Dikarya</taxon>
        <taxon>Ascomycota</taxon>
        <taxon>Pezizomycotina</taxon>
        <taxon>Eurotiomycetes</taxon>
        <taxon>Eurotiomycetidae</taxon>
        <taxon>Onygenales</taxon>
        <taxon>Arthrodermataceae</taxon>
        <taxon>Trichophyton</taxon>
    </lineage>
</organism>
<evidence type="ECO:0000313" key="8">
    <source>
        <dbReference type="Proteomes" id="UP000749309"/>
    </source>
</evidence>
<dbReference type="Pfam" id="PF08551">
    <property type="entry name" value="DUF1751"/>
    <property type="match status" value="1"/>
</dbReference>
<comment type="caution">
    <text evidence="7">The sequence shown here is derived from an EMBL/GenBank/DDBJ whole genome shotgun (WGS) entry which is preliminary data.</text>
</comment>
<evidence type="ECO:0000256" key="3">
    <source>
        <dbReference type="ARBA" id="ARBA00022989"/>
    </source>
</evidence>
<feature type="region of interest" description="Disordered" evidence="5">
    <location>
        <begin position="14"/>
        <end position="39"/>
    </location>
</feature>
<feature type="compositionally biased region" description="Polar residues" evidence="5">
    <location>
        <begin position="424"/>
        <end position="433"/>
    </location>
</feature>
<dbReference type="PANTHER" id="PTHR13377:SF3">
    <property type="entry name" value="TRANSMEMBRANE PROTEIN 115"/>
    <property type="match status" value="1"/>
</dbReference>
<dbReference type="EMBL" id="JAAQVJ010000011">
    <property type="protein sequence ID" value="KAF3900694.1"/>
    <property type="molecule type" value="Genomic_DNA"/>
</dbReference>
<gene>
    <name evidence="7" type="ORF">GY632_0654</name>
</gene>
<dbReference type="FunFam" id="1.20.1540.10:FF:000004">
    <property type="entry name" value="Transmembrane protein 115"/>
    <property type="match status" value="1"/>
</dbReference>
<feature type="transmembrane region" description="Helical" evidence="6">
    <location>
        <begin position="229"/>
        <end position="247"/>
    </location>
</feature>
<dbReference type="InterPro" id="IPR035952">
    <property type="entry name" value="Rhomboid-like_sf"/>
</dbReference>
<dbReference type="AlphaFoldDB" id="A0A9P4YMJ0"/>
<comment type="subcellular location">
    <subcellularLocation>
        <location evidence="1">Membrane</location>
        <topology evidence="1">Multi-pass membrane protein</topology>
    </subcellularLocation>
</comment>
<evidence type="ECO:0000256" key="2">
    <source>
        <dbReference type="ARBA" id="ARBA00022692"/>
    </source>
</evidence>